<evidence type="ECO:0000313" key="3">
    <source>
        <dbReference type="Proteomes" id="UP000499080"/>
    </source>
</evidence>
<feature type="region of interest" description="Disordered" evidence="1">
    <location>
        <begin position="110"/>
        <end position="137"/>
    </location>
</feature>
<dbReference type="Proteomes" id="UP000499080">
    <property type="component" value="Unassembled WGS sequence"/>
</dbReference>
<name>A0A4Y2WZY0_ARAVE</name>
<keyword evidence="3" id="KW-1185">Reference proteome</keyword>
<proteinExistence type="predicted"/>
<protein>
    <submittedName>
        <fullName evidence="2">Uncharacterized protein</fullName>
    </submittedName>
</protein>
<evidence type="ECO:0000313" key="2">
    <source>
        <dbReference type="EMBL" id="GBO42853.1"/>
    </source>
</evidence>
<gene>
    <name evidence="2" type="ORF">AVEN_266577_1</name>
</gene>
<evidence type="ECO:0000256" key="1">
    <source>
        <dbReference type="SAM" id="MobiDB-lite"/>
    </source>
</evidence>
<dbReference type="EMBL" id="BGPR01069113">
    <property type="protein sequence ID" value="GBO42853.1"/>
    <property type="molecule type" value="Genomic_DNA"/>
</dbReference>
<accession>A0A4Y2WZY0</accession>
<dbReference type="AlphaFoldDB" id="A0A4Y2WZY0"/>
<reference evidence="2 3" key="1">
    <citation type="journal article" date="2019" name="Sci. Rep.">
        <title>Orb-weaving spider Araneus ventricosus genome elucidates the spidroin gene catalogue.</title>
        <authorList>
            <person name="Kono N."/>
            <person name="Nakamura H."/>
            <person name="Ohtoshi R."/>
            <person name="Moran D.A.P."/>
            <person name="Shinohara A."/>
            <person name="Yoshida Y."/>
            <person name="Fujiwara M."/>
            <person name="Mori M."/>
            <person name="Tomita M."/>
            <person name="Arakawa K."/>
        </authorList>
    </citation>
    <scope>NUCLEOTIDE SEQUENCE [LARGE SCALE GENOMIC DNA]</scope>
</reference>
<comment type="caution">
    <text evidence="2">The sequence shown here is derived from an EMBL/GenBank/DDBJ whole genome shotgun (WGS) entry which is preliminary data.</text>
</comment>
<sequence length="137" mass="15600">MVPARRGLDCPKYEQLVQKKKTKSPVWEHFRLPANENGQLVTSTLLFTLYARLPFLQKAEANLTGRLKVNHPMLFLQTSLGNEYMQVALTSNNEEECDDPEPDISQIENSCRNSKPGRIGEMPPTKKQKTILDFQPA</sequence>
<organism evidence="2 3">
    <name type="scientific">Araneus ventricosus</name>
    <name type="common">Orbweaver spider</name>
    <name type="synonym">Epeira ventricosa</name>
    <dbReference type="NCBI Taxonomy" id="182803"/>
    <lineage>
        <taxon>Eukaryota</taxon>
        <taxon>Metazoa</taxon>
        <taxon>Ecdysozoa</taxon>
        <taxon>Arthropoda</taxon>
        <taxon>Chelicerata</taxon>
        <taxon>Arachnida</taxon>
        <taxon>Araneae</taxon>
        <taxon>Araneomorphae</taxon>
        <taxon>Entelegynae</taxon>
        <taxon>Araneoidea</taxon>
        <taxon>Araneidae</taxon>
        <taxon>Araneus</taxon>
    </lineage>
</organism>